<dbReference type="Proteomes" id="UP000593561">
    <property type="component" value="Unassembled WGS sequence"/>
</dbReference>
<reference evidence="1 2" key="1">
    <citation type="journal article" date="2019" name="Genome Biol. Evol.">
        <title>Insights into the evolution of the New World diploid cottons (Gossypium, subgenus Houzingenia) based on genome sequencing.</title>
        <authorList>
            <person name="Grover C.E."/>
            <person name="Arick M.A. 2nd"/>
            <person name="Thrash A."/>
            <person name="Conover J.L."/>
            <person name="Sanders W.S."/>
            <person name="Peterson D.G."/>
            <person name="Frelichowski J.E."/>
            <person name="Scheffler J.A."/>
            <person name="Scheffler B.E."/>
            <person name="Wendel J.F."/>
        </authorList>
    </citation>
    <scope>NUCLEOTIDE SEQUENCE [LARGE SCALE GENOMIC DNA]</scope>
    <source>
        <strain evidence="1">27</strain>
        <tissue evidence="1">Leaf</tissue>
    </source>
</reference>
<evidence type="ECO:0000313" key="2">
    <source>
        <dbReference type="Proteomes" id="UP000593561"/>
    </source>
</evidence>
<accession>A0A7J8S2Z2</accession>
<dbReference type="AlphaFoldDB" id="A0A7J8S2Z2"/>
<organism evidence="1 2">
    <name type="scientific">Gossypium davidsonii</name>
    <name type="common">Davidson's cotton</name>
    <name type="synonym">Gossypium klotzschianum subsp. davidsonii</name>
    <dbReference type="NCBI Taxonomy" id="34287"/>
    <lineage>
        <taxon>Eukaryota</taxon>
        <taxon>Viridiplantae</taxon>
        <taxon>Streptophyta</taxon>
        <taxon>Embryophyta</taxon>
        <taxon>Tracheophyta</taxon>
        <taxon>Spermatophyta</taxon>
        <taxon>Magnoliopsida</taxon>
        <taxon>eudicotyledons</taxon>
        <taxon>Gunneridae</taxon>
        <taxon>Pentapetalae</taxon>
        <taxon>rosids</taxon>
        <taxon>malvids</taxon>
        <taxon>Malvales</taxon>
        <taxon>Malvaceae</taxon>
        <taxon>Malvoideae</taxon>
        <taxon>Gossypium</taxon>
    </lineage>
</organism>
<dbReference type="EMBL" id="JABFAC010000008">
    <property type="protein sequence ID" value="MBA0619956.1"/>
    <property type="molecule type" value="Genomic_DNA"/>
</dbReference>
<sequence>MGICHSTSSVLTAKLVLQDGSLQEFSNPVRVSHVLQRNPNCFVCSSDDMDFDTTLCAIDADDQLQPGELYFVLPLRLLNSPLRTQEMRALAVKATQALNLGHATGIANNLCGCGINKKMDPPLLLNNNLQKSSFLVTHGGGGGGEGFRVRRKRTAKRSFNSKDISKLLKSAPHAAAKVAMQAGHAGN</sequence>
<name>A0A7J8S2Z2_GOSDV</name>
<feature type="non-terminal residue" evidence="1">
    <location>
        <position position="1"/>
    </location>
</feature>
<dbReference type="Pfam" id="PF14009">
    <property type="entry name" value="PADRE"/>
    <property type="match status" value="1"/>
</dbReference>
<proteinExistence type="predicted"/>
<dbReference type="InterPro" id="IPR025322">
    <property type="entry name" value="PADRE_dom"/>
</dbReference>
<gene>
    <name evidence="1" type="ORF">Godav_005742</name>
</gene>
<keyword evidence="2" id="KW-1185">Reference proteome</keyword>
<evidence type="ECO:0000313" key="1">
    <source>
        <dbReference type="EMBL" id="MBA0619956.1"/>
    </source>
</evidence>
<protein>
    <submittedName>
        <fullName evidence="1">Uncharacterized protein</fullName>
    </submittedName>
</protein>
<comment type="caution">
    <text evidence="1">The sequence shown here is derived from an EMBL/GenBank/DDBJ whole genome shotgun (WGS) entry which is preliminary data.</text>
</comment>
<dbReference type="PANTHER" id="PTHR33052">
    <property type="entry name" value="DUF4228 DOMAIN PROTEIN-RELATED"/>
    <property type="match status" value="1"/>
</dbReference>